<comment type="subcellular location">
    <subcellularLocation>
        <location evidence="1">Membrane</location>
        <topology evidence="1">Multi-pass membrane protein</topology>
    </subcellularLocation>
</comment>
<dbReference type="GO" id="GO:0005509">
    <property type="term" value="F:calcium ion binding"/>
    <property type="evidence" value="ECO:0007669"/>
    <property type="project" value="InterPro"/>
</dbReference>
<protein>
    <recommendedName>
        <fullName evidence="10">EF-hand domain-containing protein</fullName>
    </recommendedName>
</protein>
<evidence type="ECO:0000256" key="5">
    <source>
        <dbReference type="ARBA" id="ARBA00022989"/>
    </source>
</evidence>
<dbReference type="SUPFAM" id="SSF144091">
    <property type="entry name" value="Rhomboid-like"/>
    <property type="match status" value="1"/>
</dbReference>
<dbReference type="Proteomes" id="UP001162162">
    <property type="component" value="Unassembled WGS sequence"/>
</dbReference>
<dbReference type="SUPFAM" id="SSF47473">
    <property type="entry name" value="EF-hand"/>
    <property type="match status" value="1"/>
</dbReference>
<evidence type="ECO:0000313" key="11">
    <source>
        <dbReference type="EMBL" id="KAJ8958526.1"/>
    </source>
</evidence>
<dbReference type="InterPro" id="IPR017213">
    <property type="entry name" value="Peptidase_S54_rhomboid_met"/>
</dbReference>
<organism evidence="11 12">
    <name type="scientific">Aromia moschata</name>
    <dbReference type="NCBI Taxonomy" id="1265417"/>
    <lineage>
        <taxon>Eukaryota</taxon>
        <taxon>Metazoa</taxon>
        <taxon>Ecdysozoa</taxon>
        <taxon>Arthropoda</taxon>
        <taxon>Hexapoda</taxon>
        <taxon>Insecta</taxon>
        <taxon>Pterygota</taxon>
        <taxon>Neoptera</taxon>
        <taxon>Endopterygota</taxon>
        <taxon>Coleoptera</taxon>
        <taxon>Polyphaga</taxon>
        <taxon>Cucujiformia</taxon>
        <taxon>Chrysomeloidea</taxon>
        <taxon>Cerambycidae</taxon>
        <taxon>Cerambycinae</taxon>
        <taxon>Callichromatini</taxon>
        <taxon>Aromia</taxon>
    </lineage>
</organism>
<dbReference type="EMBL" id="JAPWTK010000017">
    <property type="protein sequence ID" value="KAJ8958526.1"/>
    <property type="molecule type" value="Genomic_DNA"/>
</dbReference>
<dbReference type="Gene3D" id="1.10.238.10">
    <property type="entry name" value="EF-hand"/>
    <property type="match status" value="1"/>
</dbReference>
<evidence type="ECO:0000256" key="2">
    <source>
        <dbReference type="ARBA" id="ARBA00009045"/>
    </source>
</evidence>
<feature type="domain" description="EF-hand" evidence="10">
    <location>
        <begin position="54"/>
        <end position="89"/>
    </location>
</feature>
<feature type="domain" description="EF-hand" evidence="10">
    <location>
        <begin position="15"/>
        <end position="50"/>
    </location>
</feature>
<evidence type="ECO:0000256" key="6">
    <source>
        <dbReference type="ARBA" id="ARBA00023136"/>
    </source>
</evidence>
<evidence type="ECO:0000256" key="7">
    <source>
        <dbReference type="PIRNR" id="PIRNR037470"/>
    </source>
</evidence>
<comment type="similarity">
    <text evidence="2 7">Belongs to the peptidase S54 family.</text>
</comment>
<feature type="transmembrane region" description="Helical" evidence="9">
    <location>
        <begin position="247"/>
        <end position="265"/>
    </location>
</feature>
<evidence type="ECO:0000256" key="3">
    <source>
        <dbReference type="ARBA" id="ARBA00022692"/>
    </source>
</evidence>
<evidence type="ECO:0000313" key="12">
    <source>
        <dbReference type="Proteomes" id="UP001162162"/>
    </source>
</evidence>
<sequence>MPNQDLESVPLNDYTKNTKYRAIFDRCDGNNDGYICIWELEDFINSNAADVNLIPKHVVRQIHEMADENEDQKLDFREFVQMLEHPDLQHIFGHYVTQYVHFIVPHKKQTRRLRGLDSADGQLIDEYTCCPPPFFMFLISILEFSFYLTDELTERGSTQTGTGITAKIFLYDPTKRHEFWRYLTYMFVHIGYAHLCVNLAVQLILGVPLEMVHKWWRVLIIYFAGVIAGSLANSITDPMCRLAGASGGVYSLLTAHIACVIMNWSEMMFPYIQILVYSIIVICDIGQSVYDRYFLDVKSQVGIAAHFGGALAGLLVGIYTLRNLQVTKTEKYIWWIALILYIVLMGGAIIMNVAWPGYFF</sequence>
<reference evidence="11" key="1">
    <citation type="journal article" date="2023" name="Insect Mol. Biol.">
        <title>Genome sequencing provides insights into the evolution of gene families encoding plant cell wall-degrading enzymes in longhorned beetles.</title>
        <authorList>
            <person name="Shin N.R."/>
            <person name="Okamura Y."/>
            <person name="Kirsch R."/>
            <person name="Pauchet Y."/>
        </authorList>
    </citation>
    <scope>NUCLEOTIDE SEQUENCE</scope>
    <source>
        <strain evidence="11">AMC_N1</strain>
    </source>
</reference>
<dbReference type="Pfam" id="PF01694">
    <property type="entry name" value="Rhomboid"/>
    <property type="match status" value="1"/>
</dbReference>
<dbReference type="AlphaFoldDB" id="A0AAV8Z3B5"/>
<evidence type="ECO:0000256" key="1">
    <source>
        <dbReference type="ARBA" id="ARBA00004141"/>
    </source>
</evidence>
<feature type="active site" description="Nucleophile" evidence="8">
    <location>
        <position position="246"/>
    </location>
</feature>
<evidence type="ECO:0000259" key="10">
    <source>
        <dbReference type="PROSITE" id="PS50222"/>
    </source>
</evidence>
<keyword evidence="6 9" id="KW-0472">Membrane</keyword>
<gene>
    <name evidence="11" type="ORF">NQ318_002321</name>
</gene>
<dbReference type="GO" id="GO:0016020">
    <property type="term" value="C:membrane"/>
    <property type="evidence" value="ECO:0007669"/>
    <property type="project" value="UniProtKB-SubCell"/>
</dbReference>
<feature type="transmembrane region" description="Helical" evidence="9">
    <location>
        <begin position="215"/>
        <end position="235"/>
    </location>
</feature>
<feature type="transmembrane region" description="Helical" evidence="9">
    <location>
        <begin position="182"/>
        <end position="209"/>
    </location>
</feature>
<feature type="active site" evidence="8">
    <location>
        <position position="306"/>
    </location>
</feature>
<keyword evidence="4" id="KW-0106">Calcium</keyword>
<feature type="transmembrane region" description="Helical" evidence="9">
    <location>
        <begin position="333"/>
        <end position="355"/>
    </location>
</feature>
<keyword evidence="12" id="KW-1185">Reference proteome</keyword>
<keyword evidence="3 9" id="KW-0812">Transmembrane</keyword>
<dbReference type="CDD" id="cd00051">
    <property type="entry name" value="EFh"/>
    <property type="match status" value="1"/>
</dbReference>
<dbReference type="PANTHER" id="PTHR45840:SF8">
    <property type="entry name" value="RHOMBOID PROTEASE"/>
    <property type="match status" value="1"/>
</dbReference>
<proteinExistence type="inferred from homology"/>
<dbReference type="InterPro" id="IPR035952">
    <property type="entry name" value="Rhomboid-like_sf"/>
</dbReference>
<dbReference type="InterPro" id="IPR011992">
    <property type="entry name" value="EF-hand-dom_pair"/>
</dbReference>
<evidence type="ECO:0000256" key="9">
    <source>
        <dbReference type="SAM" id="Phobius"/>
    </source>
</evidence>
<dbReference type="GO" id="GO:0004252">
    <property type="term" value="F:serine-type endopeptidase activity"/>
    <property type="evidence" value="ECO:0007669"/>
    <property type="project" value="UniProtKB-UniRule"/>
</dbReference>
<name>A0AAV8Z3B5_9CUCU</name>
<evidence type="ECO:0000256" key="8">
    <source>
        <dbReference type="PIRSR" id="PIRSR037470-50"/>
    </source>
</evidence>
<dbReference type="InterPro" id="IPR002048">
    <property type="entry name" value="EF_hand_dom"/>
</dbReference>
<keyword evidence="5 9" id="KW-1133">Transmembrane helix</keyword>
<dbReference type="PROSITE" id="PS50222">
    <property type="entry name" value="EF_HAND_2"/>
    <property type="match status" value="2"/>
</dbReference>
<dbReference type="PIRSF" id="PIRSF037470">
    <property type="entry name" value="Rhomboid"/>
    <property type="match status" value="1"/>
</dbReference>
<dbReference type="PROSITE" id="PS00018">
    <property type="entry name" value="EF_HAND_1"/>
    <property type="match status" value="2"/>
</dbReference>
<dbReference type="InterPro" id="IPR051739">
    <property type="entry name" value="Rhomboid_IM_Serine_Proteases"/>
</dbReference>
<dbReference type="Pfam" id="PF13499">
    <property type="entry name" value="EF-hand_7"/>
    <property type="match status" value="1"/>
</dbReference>
<comment type="caution">
    <text evidence="11">The sequence shown here is derived from an EMBL/GenBank/DDBJ whole genome shotgun (WGS) entry which is preliminary data.</text>
</comment>
<evidence type="ECO:0000256" key="4">
    <source>
        <dbReference type="ARBA" id="ARBA00022837"/>
    </source>
</evidence>
<dbReference type="InterPro" id="IPR022764">
    <property type="entry name" value="Peptidase_S54_rhomboid_dom"/>
</dbReference>
<accession>A0AAV8Z3B5</accession>
<feature type="transmembrane region" description="Helical" evidence="9">
    <location>
        <begin position="302"/>
        <end position="321"/>
    </location>
</feature>
<dbReference type="PANTHER" id="PTHR45840">
    <property type="entry name" value="RHOMBOID-RELATED PROTEIN"/>
    <property type="match status" value="1"/>
</dbReference>
<dbReference type="Gene3D" id="1.20.1540.10">
    <property type="entry name" value="Rhomboid-like"/>
    <property type="match status" value="1"/>
</dbReference>
<dbReference type="InterPro" id="IPR018247">
    <property type="entry name" value="EF_Hand_1_Ca_BS"/>
</dbReference>